<dbReference type="OrthoDB" id="9788221at2"/>
<proteinExistence type="inferred from homology"/>
<feature type="active site" evidence="3">
    <location>
        <position position="46"/>
    </location>
</feature>
<protein>
    <submittedName>
        <fullName evidence="4">Isomerase</fullName>
    </submittedName>
</protein>
<organism evidence="4 5">
    <name type="scientific">Aquipseudomonas alcaligenes</name>
    <name type="common">Pseudomonas alcaligenes</name>
    <dbReference type="NCBI Taxonomy" id="43263"/>
    <lineage>
        <taxon>Bacteria</taxon>
        <taxon>Pseudomonadati</taxon>
        <taxon>Pseudomonadota</taxon>
        <taxon>Gammaproteobacteria</taxon>
        <taxon>Pseudomonadales</taxon>
        <taxon>Pseudomonadaceae</taxon>
        <taxon>Aquipseudomonas</taxon>
    </lineage>
</organism>
<dbReference type="RefSeq" id="WP_110682218.1">
    <property type="nucleotide sequence ID" value="NZ_QJRX01000004.1"/>
</dbReference>
<evidence type="ECO:0000313" key="4">
    <source>
        <dbReference type="EMBL" id="PYC25869.1"/>
    </source>
</evidence>
<dbReference type="AlphaFoldDB" id="A0A2V4KZF9"/>
<dbReference type="SUPFAM" id="SSF54506">
    <property type="entry name" value="Diaminopimelate epimerase-like"/>
    <property type="match status" value="1"/>
</dbReference>
<evidence type="ECO:0000256" key="3">
    <source>
        <dbReference type="PIRSR" id="PIRSR016184-1"/>
    </source>
</evidence>
<reference evidence="4 5" key="1">
    <citation type="submission" date="2018-06" db="EMBL/GenBank/DDBJ databases">
        <title>Pseudomonas diversity within urban Lake Michigan freshwaters.</title>
        <authorList>
            <person name="Batrich M."/>
            <person name="Hatzopoulos T."/>
            <person name="Putonti C."/>
        </authorList>
    </citation>
    <scope>NUCLEOTIDE SEQUENCE [LARGE SCALE GENOMIC DNA]</scope>
    <source>
        <strain evidence="4 5">MB-090714</strain>
    </source>
</reference>
<evidence type="ECO:0000313" key="5">
    <source>
        <dbReference type="Proteomes" id="UP000248146"/>
    </source>
</evidence>
<comment type="similarity">
    <text evidence="1">Belongs to the PhzF family.</text>
</comment>
<accession>A0A2V4KZF9</accession>
<gene>
    <name evidence="4" type="ORF">DMO17_09375</name>
</gene>
<dbReference type="Pfam" id="PF02567">
    <property type="entry name" value="PhzC-PhzF"/>
    <property type="match status" value="1"/>
</dbReference>
<dbReference type="PANTHER" id="PTHR13774">
    <property type="entry name" value="PHENAZINE BIOSYNTHESIS PROTEIN"/>
    <property type="match status" value="1"/>
</dbReference>
<keyword evidence="2 4" id="KW-0413">Isomerase</keyword>
<dbReference type="PANTHER" id="PTHR13774:SF17">
    <property type="entry name" value="PHENAZINE BIOSYNTHESIS-LIKE DOMAIN-CONTAINING PROTEIN"/>
    <property type="match status" value="1"/>
</dbReference>
<comment type="caution">
    <text evidence="4">The sequence shown here is derived from an EMBL/GenBank/DDBJ whole genome shotgun (WGS) entry which is preliminary data.</text>
</comment>
<dbReference type="EMBL" id="QJRX01000004">
    <property type="protein sequence ID" value="PYC25869.1"/>
    <property type="molecule type" value="Genomic_DNA"/>
</dbReference>
<name>A0A2V4KZF9_AQUAC</name>
<dbReference type="GO" id="GO:0005737">
    <property type="term" value="C:cytoplasm"/>
    <property type="evidence" value="ECO:0007669"/>
    <property type="project" value="TreeGrafter"/>
</dbReference>
<dbReference type="GO" id="GO:0016853">
    <property type="term" value="F:isomerase activity"/>
    <property type="evidence" value="ECO:0007669"/>
    <property type="project" value="UniProtKB-KW"/>
</dbReference>
<dbReference type="Proteomes" id="UP000248146">
    <property type="component" value="Unassembled WGS sequence"/>
</dbReference>
<evidence type="ECO:0000256" key="1">
    <source>
        <dbReference type="ARBA" id="ARBA00008270"/>
    </source>
</evidence>
<dbReference type="PIRSF" id="PIRSF016184">
    <property type="entry name" value="PhzC_PhzF"/>
    <property type="match status" value="1"/>
</dbReference>
<dbReference type="NCBIfam" id="TIGR00654">
    <property type="entry name" value="PhzF_family"/>
    <property type="match status" value="1"/>
</dbReference>
<evidence type="ECO:0000256" key="2">
    <source>
        <dbReference type="ARBA" id="ARBA00023235"/>
    </source>
</evidence>
<dbReference type="InterPro" id="IPR003719">
    <property type="entry name" value="Phenazine_PhzF-like"/>
</dbReference>
<sequence>MPFEFHQIDAFADRPFTGNPAMVYRLDAWPSEELMQRIAAEHNLAETAFVVKEGAVWRIRWFTPSCEVPLCGHGTLAAAHVLFEVYGEAGERLEFVCLSGALAVSREPGRLVLDFPAIGLAPVDMQAEVERVLGQKVLAVQLGKELLAELESEQAVRACTPHLAALAGLPGLGVIVTAPGRNHDFVSRYFAPGIGIDEDPVTGSAHCILAPYWAGRLGRHELSAYQCSARGGELHCRVLGERVQIAGQAVLVASGRLFV</sequence>
<dbReference type="Gene3D" id="3.10.310.10">
    <property type="entry name" value="Diaminopimelate Epimerase, Chain A, domain 1"/>
    <property type="match status" value="2"/>
</dbReference>